<keyword evidence="1" id="KW-1133">Transmembrane helix</keyword>
<feature type="transmembrane region" description="Helical" evidence="1">
    <location>
        <begin position="169"/>
        <end position="189"/>
    </location>
</feature>
<evidence type="ECO:0000313" key="2">
    <source>
        <dbReference type="EMBL" id="OGZ33006.1"/>
    </source>
</evidence>
<keyword evidence="1" id="KW-0812">Transmembrane</keyword>
<sequence>MSEFISSTLAPKGPLAISKFSAIGVVLAIILAIVLILLGERLIFDLNRWINPLIQEQYSYGGGVQMGDMYNYGKSTGLSVERNALAPDTYVYYPTVDRGSYLAYKLLIHAGFILPIFLLVFLLYYAVKIKEQKQGWQAVIYAFMVFAFWMILHLLGETVSFISSQYKSAAIYIILGALVVVVMPLAIFLQKKHNEKAVQ</sequence>
<gene>
    <name evidence="2" type="ORF">A2174_03385</name>
</gene>
<organism evidence="2 3">
    <name type="scientific">Candidatus Portnoybacteria bacterium RBG_13_41_18</name>
    <dbReference type="NCBI Taxonomy" id="1801991"/>
    <lineage>
        <taxon>Bacteria</taxon>
        <taxon>Candidatus Portnoyibacteriota</taxon>
    </lineage>
</organism>
<feature type="transmembrane region" description="Helical" evidence="1">
    <location>
        <begin position="139"/>
        <end position="163"/>
    </location>
</feature>
<dbReference type="EMBL" id="MHMV01000057">
    <property type="protein sequence ID" value="OGZ33006.1"/>
    <property type="molecule type" value="Genomic_DNA"/>
</dbReference>
<feature type="transmembrane region" description="Helical" evidence="1">
    <location>
        <begin position="106"/>
        <end position="127"/>
    </location>
</feature>
<dbReference type="AlphaFoldDB" id="A0A1G2F4J9"/>
<protein>
    <submittedName>
        <fullName evidence="2">Uncharacterized protein</fullName>
    </submittedName>
</protein>
<reference evidence="2 3" key="1">
    <citation type="journal article" date="2016" name="Nat. Commun.">
        <title>Thousands of microbial genomes shed light on interconnected biogeochemical processes in an aquifer system.</title>
        <authorList>
            <person name="Anantharaman K."/>
            <person name="Brown C.T."/>
            <person name="Hug L.A."/>
            <person name="Sharon I."/>
            <person name="Castelle C.J."/>
            <person name="Probst A.J."/>
            <person name="Thomas B.C."/>
            <person name="Singh A."/>
            <person name="Wilkins M.J."/>
            <person name="Karaoz U."/>
            <person name="Brodie E.L."/>
            <person name="Williams K.H."/>
            <person name="Hubbard S.S."/>
            <person name="Banfield J.F."/>
        </authorList>
    </citation>
    <scope>NUCLEOTIDE SEQUENCE [LARGE SCALE GENOMIC DNA]</scope>
</reference>
<evidence type="ECO:0000256" key="1">
    <source>
        <dbReference type="SAM" id="Phobius"/>
    </source>
</evidence>
<feature type="transmembrane region" description="Helical" evidence="1">
    <location>
        <begin position="20"/>
        <end position="39"/>
    </location>
</feature>
<evidence type="ECO:0000313" key="3">
    <source>
        <dbReference type="Proteomes" id="UP000177725"/>
    </source>
</evidence>
<proteinExistence type="predicted"/>
<dbReference type="Proteomes" id="UP000177725">
    <property type="component" value="Unassembled WGS sequence"/>
</dbReference>
<comment type="caution">
    <text evidence="2">The sequence shown here is derived from an EMBL/GenBank/DDBJ whole genome shotgun (WGS) entry which is preliminary data.</text>
</comment>
<accession>A0A1G2F4J9</accession>
<name>A0A1G2F4J9_9BACT</name>
<keyword evidence="1" id="KW-0472">Membrane</keyword>